<evidence type="ECO:0000313" key="2">
    <source>
        <dbReference type="EMBL" id="ATF10086.1"/>
    </source>
</evidence>
<dbReference type="KEGG" id="elux:BTN50_1650"/>
<gene>
    <name evidence="2" type="ORF">BTN50_1650</name>
</gene>
<keyword evidence="3" id="KW-1185">Reference proteome</keyword>
<dbReference type="AlphaFoldDB" id="A0A291BAQ5"/>
<name>A0A291BAQ5_9GAMM</name>
<proteinExistence type="predicted"/>
<keyword evidence="1" id="KW-0472">Membrane</keyword>
<accession>A0A291BAQ5</accession>
<evidence type="ECO:0008006" key="4">
    <source>
        <dbReference type="Google" id="ProtNLM"/>
    </source>
</evidence>
<sequence length="42" mass="4738">MIFPWIYLYKLDSISSLGTFDAFNSVAMISCVFISAAKCNLR</sequence>
<organism evidence="2 3">
    <name type="scientific">Candidatus Enterovibrio altilux</name>
    <dbReference type="NCBI Taxonomy" id="1927128"/>
    <lineage>
        <taxon>Bacteria</taxon>
        <taxon>Pseudomonadati</taxon>
        <taxon>Pseudomonadota</taxon>
        <taxon>Gammaproteobacteria</taxon>
        <taxon>Vibrionales</taxon>
        <taxon>Vibrionaceae</taxon>
        <taxon>Enterovibrio</taxon>
    </lineage>
</organism>
<evidence type="ECO:0000256" key="1">
    <source>
        <dbReference type="SAM" id="Phobius"/>
    </source>
</evidence>
<keyword evidence="1" id="KW-0812">Transmembrane</keyword>
<reference evidence="3" key="1">
    <citation type="submission" date="2017-04" db="EMBL/GenBank/DDBJ databases">
        <title>Genome evolution of the luminous symbionts of deep sea anglerfish.</title>
        <authorList>
            <person name="Hendry T.A."/>
        </authorList>
    </citation>
    <scope>NUCLEOTIDE SEQUENCE [LARGE SCALE GENOMIC DNA]</scope>
    <source>
        <plasmid evidence="3">pcc1</plasmid>
    </source>
</reference>
<geneLocation type="plasmid" evidence="3">
    <name>pcc1</name>
</geneLocation>
<keyword evidence="2" id="KW-0614">Plasmid</keyword>
<dbReference type="Proteomes" id="UP000218160">
    <property type="component" value="Plasmid pCC1"/>
</dbReference>
<protein>
    <recommendedName>
        <fullName evidence="4">Mobile element protein</fullName>
    </recommendedName>
</protein>
<keyword evidence="1" id="KW-1133">Transmembrane helix</keyword>
<dbReference type="EMBL" id="CP020661">
    <property type="protein sequence ID" value="ATF10086.1"/>
    <property type="molecule type" value="Genomic_DNA"/>
</dbReference>
<feature type="transmembrane region" description="Helical" evidence="1">
    <location>
        <begin position="20"/>
        <end position="41"/>
    </location>
</feature>
<evidence type="ECO:0000313" key="3">
    <source>
        <dbReference type="Proteomes" id="UP000218160"/>
    </source>
</evidence>